<keyword evidence="1" id="KW-1133">Transmembrane helix</keyword>
<feature type="transmembrane region" description="Helical" evidence="1">
    <location>
        <begin position="68"/>
        <end position="85"/>
    </location>
</feature>
<feature type="transmembrane region" description="Helical" evidence="1">
    <location>
        <begin position="189"/>
        <end position="218"/>
    </location>
</feature>
<evidence type="ECO:0000313" key="2">
    <source>
        <dbReference type="EMBL" id="OEK06097.1"/>
    </source>
</evidence>
<evidence type="ECO:0000313" key="3">
    <source>
        <dbReference type="Proteomes" id="UP000095713"/>
    </source>
</evidence>
<dbReference type="Proteomes" id="UP000095713">
    <property type="component" value="Unassembled WGS sequence"/>
</dbReference>
<keyword evidence="3" id="KW-1185">Reference proteome</keyword>
<proteinExistence type="predicted"/>
<gene>
    <name evidence="2" type="ORF">A8C32_18885</name>
</gene>
<dbReference type="STRING" id="1849968.A8C32_18885"/>
<feature type="transmembrane region" description="Helical" evidence="1">
    <location>
        <begin position="161"/>
        <end position="183"/>
    </location>
</feature>
<feature type="transmembrane region" description="Helical" evidence="1">
    <location>
        <begin position="336"/>
        <end position="366"/>
    </location>
</feature>
<sequence>MINNKLISKFNQNLIIGFIGFSFFFDFIDKIDIFYKADFFKFNRALKFFFVLYLVFFNAKFFKYIYMNLRHVVYAFVIISIVFLLKNNYSLLYLNEYIRYVFVLFVFPLLYHTHTHQNLLPKVHSIFKVFIIINAILILIGFIFEIRVFQVYSSQRFGFNGIILSQGVTPYIYLTATILFWFLKDKKMLILTLLLSIVSGVKGVYFAEFVCLSLLVLFSEKNSKGFKIKVIVTLSVFFILSVLIIFSQPTFRNVINSDGLLSALFSNRTDYTLELLNQIKPDNFNILIGAIDLLKVRLELQIIDVVLFFGIIGLLVYFSFFYFIHKEFIKGSVSNIFFFTCLFLSCLSGNLLYIPFASFLFFTMLLCLSKFYSK</sequence>
<name>A0A1E5T497_9FLAO</name>
<keyword evidence="1" id="KW-0812">Transmembrane</keyword>
<dbReference type="AlphaFoldDB" id="A0A1E5T497"/>
<feature type="transmembrane region" description="Helical" evidence="1">
    <location>
        <begin position="126"/>
        <end position="149"/>
    </location>
</feature>
<reference evidence="2 3" key="1">
    <citation type="submission" date="2016-05" db="EMBL/GenBank/DDBJ databases">
        <title>Draft Genome Sequence of Algibacter sp. Strain SK-16 Isolated from the Surface Water of Aburatsubo Inlet.</title>
        <authorList>
            <person name="Wong S.-K."/>
            <person name="Yoshizawa S."/>
            <person name="Nakajima Y."/>
            <person name="Ogura Y."/>
            <person name="Tetsuya H."/>
            <person name="Hamasaki K."/>
        </authorList>
    </citation>
    <scope>NUCLEOTIDE SEQUENCE [LARGE SCALE GENOMIC DNA]</scope>
    <source>
        <strain evidence="2 3">SK-16</strain>
    </source>
</reference>
<evidence type="ECO:0000256" key="1">
    <source>
        <dbReference type="SAM" id="Phobius"/>
    </source>
</evidence>
<feature type="transmembrane region" description="Helical" evidence="1">
    <location>
        <begin position="302"/>
        <end position="324"/>
    </location>
</feature>
<feature type="transmembrane region" description="Helical" evidence="1">
    <location>
        <begin position="14"/>
        <end position="33"/>
    </location>
</feature>
<organism evidence="2 3">
    <name type="scientific">Flavivirga aquatica</name>
    <dbReference type="NCBI Taxonomy" id="1849968"/>
    <lineage>
        <taxon>Bacteria</taxon>
        <taxon>Pseudomonadati</taxon>
        <taxon>Bacteroidota</taxon>
        <taxon>Flavobacteriia</taxon>
        <taxon>Flavobacteriales</taxon>
        <taxon>Flavobacteriaceae</taxon>
        <taxon>Flavivirga</taxon>
    </lineage>
</organism>
<feature type="transmembrane region" description="Helical" evidence="1">
    <location>
        <begin position="230"/>
        <end position="251"/>
    </location>
</feature>
<dbReference type="EMBL" id="MDJD01000049">
    <property type="protein sequence ID" value="OEK06097.1"/>
    <property type="molecule type" value="Genomic_DNA"/>
</dbReference>
<feature type="transmembrane region" description="Helical" evidence="1">
    <location>
        <begin position="45"/>
        <end position="62"/>
    </location>
</feature>
<accession>A0A1E5T497</accession>
<comment type="caution">
    <text evidence="2">The sequence shown here is derived from an EMBL/GenBank/DDBJ whole genome shotgun (WGS) entry which is preliminary data.</text>
</comment>
<protein>
    <submittedName>
        <fullName evidence="2">Uncharacterized protein</fullName>
    </submittedName>
</protein>
<keyword evidence="1" id="KW-0472">Membrane</keyword>